<name>A0ABT5R572_9GAMM</name>
<comment type="caution">
    <text evidence="3">The sequence shown here is derived from an EMBL/GenBank/DDBJ whole genome shotgun (WGS) entry which is preliminary data.</text>
</comment>
<proteinExistence type="predicted"/>
<accession>A0ABT5R572</accession>
<organism evidence="3 4">
    <name type="scientific">Enterovibrio gelatinilyticus</name>
    <dbReference type="NCBI Taxonomy" id="2899819"/>
    <lineage>
        <taxon>Bacteria</taxon>
        <taxon>Pseudomonadati</taxon>
        <taxon>Pseudomonadota</taxon>
        <taxon>Gammaproteobacteria</taxon>
        <taxon>Vibrionales</taxon>
        <taxon>Vibrionaceae</taxon>
        <taxon>Enterovibrio</taxon>
    </lineage>
</organism>
<dbReference type="RefSeq" id="WP_274166134.1">
    <property type="nucleotide sequence ID" value="NZ_JAJUBC010000028.1"/>
</dbReference>
<dbReference type="EMBL" id="JAJUBC010000028">
    <property type="protein sequence ID" value="MDD1795330.1"/>
    <property type="molecule type" value="Genomic_DNA"/>
</dbReference>
<keyword evidence="4" id="KW-1185">Reference proteome</keyword>
<sequence length="174" mass="19547">FLLPFSVAANDFSGHRVGIGFTTTDIENTQGERVDWGSGFKLEYGYDINRIFGVNLSYSNTSDSVQYYFNSQRFGADLSTNTFKFDADIGYTFQQNNFSIKPYGAVGFANYKDTLDIHFGDSNSSSRSYKESAPYFGIGVRGALTQGLYADLRLDYLMDDAYTDQFSLTVGYKF</sequence>
<keyword evidence="1" id="KW-0732">Signal</keyword>
<dbReference type="Pfam" id="PF13505">
    <property type="entry name" value="OMP_b-brl"/>
    <property type="match status" value="1"/>
</dbReference>
<evidence type="ECO:0000313" key="3">
    <source>
        <dbReference type="EMBL" id="MDD1795330.1"/>
    </source>
</evidence>
<feature type="non-terminal residue" evidence="3">
    <location>
        <position position="1"/>
    </location>
</feature>
<dbReference type="Proteomes" id="UP001149400">
    <property type="component" value="Unassembled WGS sequence"/>
</dbReference>
<evidence type="ECO:0000259" key="2">
    <source>
        <dbReference type="Pfam" id="PF13505"/>
    </source>
</evidence>
<dbReference type="InterPro" id="IPR027385">
    <property type="entry name" value="Beta-barrel_OMP"/>
</dbReference>
<gene>
    <name evidence="3" type="ORF">LRP50_19545</name>
</gene>
<evidence type="ECO:0000256" key="1">
    <source>
        <dbReference type="ARBA" id="ARBA00022729"/>
    </source>
</evidence>
<dbReference type="SUPFAM" id="SSF56925">
    <property type="entry name" value="OMPA-like"/>
    <property type="match status" value="1"/>
</dbReference>
<reference evidence="3" key="1">
    <citation type="submission" date="2021-12" db="EMBL/GenBank/DDBJ databases">
        <title>Enterovibrio ZSDZ35 sp. nov. and Enterovibrio ZSDZ42 sp. nov., isolated from coastal seawater in Qingdao.</title>
        <authorList>
            <person name="Zhang P."/>
        </authorList>
    </citation>
    <scope>NUCLEOTIDE SEQUENCE</scope>
    <source>
        <strain evidence="3">ZSDZ42</strain>
    </source>
</reference>
<protein>
    <submittedName>
        <fullName evidence="3">Porin family protein</fullName>
    </submittedName>
</protein>
<dbReference type="InterPro" id="IPR011250">
    <property type="entry name" value="OMP/PagP_B-barrel"/>
</dbReference>
<dbReference type="Gene3D" id="2.40.160.20">
    <property type="match status" value="1"/>
</dbReference>
<feature type="domain" description="Outer membrane protein beta-barrel" evidence="2">
    <location>
        <begin position="8"/>
        <end position="174"/>
    </location>
</feature>
<evidence type="ECO:0000313" key="4">
    <source>
        <dbReference type="Proteomes" id="UP001149400"/>
    </source>
</evidence>